<dbReference type="InterPro" id="IPR011989">
    <property type="entry name" value="ARM-like"/>
</dbReference>
<reference evidence="7" key="1">
    <citation type="submission" date="2017-02" db="EMBL/GenBank/DDBJ databases">
        <authorList>
            <person name="Varghese N."/>
            <person name="Submissions S."/>
        </authorList>
    </citation>
    <scope>NUCLEOTIDE SEQUENCE [LARGE SCALE GENOMIC DNA]</scope>
    <source>
        <strain evidence="7">ATCC 700200</strain>
    </source>
</reference>
<dbReference type="RefSeq" id="WP_078815774.1">
    <property type="nucleotide sequence ID" value="NZ_FUYE01000022.1"/>
</dbReference>
<dbReference type="SUPFAM" id="SSF53649">
    <property type="entry name" value="Alkaline phosphatase-like"/>
    <property type="match status" value="1"/>
</dbReference>
<sequence length="628" mass="70324">MFRPLALLCLFTLSSLAADRPNILWLTSEDNGPDYGCYGDTYATTPNIDALAAKGIRFKRCWSNAPVCAPARTCLISGRWAPADGGEHMRSYVPMPQQDQMYPQFLRAAGYYCTNNNKEDYNLEKPKEGKKDLVWDESNGKAHWKNRPDGHPFFAVFNDQITHESQIRRRPHTLIHDPAKAPLPPFHPDTPEVRHDWAQYYDNITLMDTKLGKAIAELEAGGVAEDTIIMHYGDHGAGMPRFKRWPYNTGLQVGLIMYFPEKWKHLAPKGYAPGGENQELVSFIDLPATLLSIAGVKPPAYFQGRAICGEFAQPANALMHGFRGRMDERYDLVRSTTDGRYVYVRNYMPHLPYGQFLNYMFQQATTRVWKDLFDQGKLNELQSRFWKAKPSEELYDLESDPWETVNLADSAEHADIKARLAQGQREWLIKVRDLGFIPEGERLAASSGKSPKDTYASEEAYPVSAVLDAASLASDAKKATPEALATLLQDPHAMIRYWAAMGHLIQGSQITQANSAHLQKALSDSSPSVRVAAAEALLATQPSPDLLEQCARTLLAMGDVNKQPYFAAVEAVNAMDRHLTQLAPWKDAILALPGKAPADTEQRLKEYIARLHDHLLNGDKISSAKENH</sequence>
<dbReference type="Pfam" id="PF02985">
    <property type="entry name" value="HEAT"/>
    <property type="match status" value="1"/>
</dbReference>
<dbReference type="OrthoDB" id="9762324at2"/>
<name>A0A1T4YZH8_9BACT</name>
<feature type="signal peptide" evidence="4">
    <location>
        <begin position="1"/>
        <end position="17"/>
    </location>
</feature>
<keyword evidence="2" id="KW-0677">Repeat</keyword>
<protein>
    <submittedName>
        <fullName evidence="6">Uncharacterized sulfatase</fullName>
    </submittedName>
</protein>
<evidence type="ECO:0000256" key="3">
    <source>
        <dbReference type="ARBA" id="ARBA00022801"/>
    </source>
</evidence>
<feature type="domain" description="Sulfatase N-terminal" evidence="5">
    <location>
        <begin position="21"/>
        <end position="296"/>
    </location>
</feature>
<evidence type="ECO:0000256" key="1">
    <source>
        <dbReference type="ARBA" id="ARBA00008779"/>
    </source>
</evidence>
<dbReference type="Pfam" id="PF00884">
    <property type="entry name" value="Sulfatase"/>
    <property type="match status" value="1"/>
</dbReference>
<keyword evidence="3" id="KW-0378">Hydrolase</keyword>
<accession>A0A1T4YZH8</accession>
<evidence type="ECO:0000313" key="6">
    <source>
        <dbReference type="EMBL" id="SKB07220.1"/>
    </source>
</evidence>
<dbReference type="InterPro" id="IPR000917">
    <property type="entry name" value="Sulfatase_N"/>
</dbReference>
<dbReference type="Gene3D" id="3.40.720.10">
    <property type="entry name" value="Alkaline Phosphatase, subunit A"/>
    <property type="match status" value="1"/>
</dbReference>
<dbReference type="Proteomes" id="UP000190774">
    <property type="component" value="Unassembled WGS sequence"/>
</dbReference>
<feature type="chain" id="PRO_5012029771" evidence="4">
    <location>
        <begin position="18"/>
        <end position="628"/>
    </location>
</feature>
<organism evidence="6 7">
    <name type="scientific">Prosthecobacter debontii</name>
    <dbReference type="NCBI Taxonomy" id="48467"/>
    <lineage>
        <taxon>Bacteria</taxon>
        <taxon>Pseudomonadati</taxon>
        <taxon>Verrucomicrobiota</taxon>
        <taxon>Verrucomicrobiia</taxon>
        <taxon>Verrucomicrobiales</taxon>
        <taxon>Verrucomicrobiaceae</taxon>
        <taxon>Prosthecobacter</taxon>
    </lineage>
</organism>
<dbReference type="GO" id="GO:0004065">
    <property type="term" value="F:arylsulfatase activity"/>
    <property type="evidence" value="ECO:0007669"/>
    <property type="project" value="TreeGrafter"/>
</dbReference>
<dbReference type="InterPro" id="IPR017850">
    <property type="entry name" value="Alkaline_phosphatase_core_sf"/>
</dbReference>
<dbReference type="SUPFAM" id="SSF48371">
    <property type="entry name" value="ARM repeat"/>
    <property type="match status" value="1"/>
</dbReference>
<keyword evidence="4" id="KW-0732">Signal</keyword>
<comment type="similarity">
    <text evidence="1">Belongs to the sulfatase family.</text>
</comment>
<dbReference type="AlphaFoldDB" id="A0A1T4YZH8"/>
<dbReference type="Gene3D" id="1.25.10.10">
    <property type="entry name" value="Leucine-rich Repeat Variant"/>
    <property type="match status" value="1"/>
</dbReference>
<gene>
    <name evidence="6" type="ORF">SAMN02745166_04654</name>
</gene>
<dbReference type="InterPro" id="IPR000357">
    <property type="entry name" value="HEAT"/>
</dbReference>
<keyword evidence="7" id="KW-1185">Reference proteome</keyword>
<dbReference type="InterPro" id="IPR050738">
    <property type="entry name" value="Sulfatase"/>
</dbReference>
<evidence type="ECO:0000313" key="7">
    <source>
        <dbReference type="Proteomes" id="UP000190774"/>
    </source>
</evidence>
<evidence type="ECO:0000256" key="2">
    <source>
        <dbReference type="ARBA" id="ARBA00022737"/>
    </source>
</evidence>
<proteinExistence type="inferred from homology"/>
<evidence type="ECO:0000259" key="5">
    <source>
        <dbReference type="Pfam" id="PF00884"/>
    </source>
</evidence>
<evidence type="ECO:0000256" key="4">
    <source>
        <dbReference type="SAM" id="SignalP"/>
    </source>
</evidence>
<dbReference type="EMBL" id="FUYE01000022">
    <property type="protein sequence ID" value="SKB07220.1"/>
    <property type="molecule type" value="Genomic_DNA"/>
</dbReference>
<dbReference type="InterPro" id="IPR016024">
    <property type="entry name" value="ARM-type_fold"/>
</dbReference>
<dbReference type="PANTHER" id="PTHR42693">
    <property type="entry name" value="ARYLSULFATASE FAMILY MEMBER"/>
    <property type="match status" value="1"/>
</dbReference>
<dbReference type="STRING" id="48467.SAMN02745166_04654"/>
<dbReference type="PANTHER" id="PTHR42693:SF53">
    <property type="entry name" value="ENDO-4-O-SULFATASE"/>
    <property type="match status" value="1"/>
</dbReference>
<dbReference type="CDD" id="cd16027">
    <property type="entry name" value="SGSH"/>
    <property type="match status" value="1"/>
</dbReference>